<feature type="compositionally biased region" description="Basic residues" evidence="1">
    <location>
        <begin position="35"/>
        <end position="47"/>
    </location>
</feature>
<name>A0AAU9M9R2_9ASTR</name>
<dbReference type="EMBL" id="CAKMRJ010001112">
    <property type="protein sequence ID" value="CAH1423816.1"/>
    <property type="molecule type" value="Genomic_DNA"/>
</dbReference>
<evidence type="ECO:0000313" key="3">
    <source>
        <dbReference type="Proteomes" id="UP001157418"/>
    </source>
</evidence>
<evidence type="ECO:0000313" key="2">
    <source>
        <dbReference type="EMBL" id="CAH1423816.1"/>
    </source>
</evidence>
<proteinExistence type="predicted"/>
<comment type="caution">
    <text evidence="2">The sequence shown here is derived from an EMBL/GenBank/DDBJ whole genome shotgun (WGS) entry which is preliminary data.</text>
</comment>
<evidence type="ECO:0000256" key="1">
    <source>
        <dbReference type="SAM" id="MobiDB-lite"/>
    </source>
</evidence>
<reference evidence="2 3" key="1">
    <citation type="submission" date="2022-01" db="EMBL/GenBank/DDBJ databases">
        <authorList>
            <person name="Xiong W."/>
            <person name="Schranz E."/>
        </authorList>
    </citation>
    <scope>NUCLEOTIDE SEQUENCE [LARGE SCALE GENOMIC DNA]</scope>
</reference>
<dbReference type="AlphaFoldDB" id="A0AAU9M9R2"/>
<sequence>MFFGAYRNAYKYPLRGMNGSNMWPSTSFIPPLPPLKRKMPGRPKVNRRKDPGEKTTRHTVSKVGRKFYVVCVNKLVTTRLHVLKLRSPKNSSGFPLTLYTLLHWSTLQKQDKKANLYTILQVKPLRKR</sequence>
<organism evidence="2 3">
    <name type="scientific">Lactuca virosa</name>
    <dbReference type="NCBI Taxonomy" id="75947"/>
    <lineage>
        <taxon>Eukaryota</taxon>
        <taxon>Viridiplantae</taxon>
        <taxon>Streptophyta</taxon>
        <taxon>Embryophyta</taxon>
        <taxon>Tracheophyta</taxon>
        <taxon>Spermatophyta</taxon>
        <taxon>Magnoliopsida</taxon>
        <taxon>eudicotyledons</taxon>
        <taxon>Gunneridae</taxon>
        <taxon>Pentapetalae</taxon>
        <taxon>asterids</taxon>
        <taxon>campanulids</taxon>
        <taxon>Asterales</taxon>
        <taxon>Asteraceae</taxon>
        <taxon>Cichorioideae</taxon>
        <taxon>Cichorieae</taxon>
        <taxon>Lactucinae</taxon>
        <taxon>Lactuca</taxon>
    </lineage>
</organism>
<dbReference type="Proteomes" id="UP001157418">
    <property type="component" value="Unassembled WGS sequence"/>
</dbReference>
<protein>
    <submittedName>
        <fullName evidence="2">Uncharacterized protein</fullName>
    </submittedName>
</protein>
<accession>A0AAU9M9R2</accession>
<gene>
    <name evidence="2" type="ORF">LVIROSA_LOCUS11076</name>
</gene>
<feature type="region of interest" description="Disordered" evidence="1">
    <location>
        <begin position="34"/>
        <end position="59"/>
    </location>
</feature>
<keyword evidence="3" id="KW-1185">Reference proteome</keyword>